<proteinExistence type="predicted"/>
<dbReference type="AlphaFoldDB" id="A0AAD4IA68"/>
<feature type="compositionally biased region" description="Basic and acidic residues" evidence="1">
    <location>
        <begin position="78"/>
        <end position="88"/>
    </location>
</feature>
<sequence>MHLPSHKLKLHPNVAATLQYSTDTSTSEMPEASASANTQSNLNIKDRRNMKMGIVALRTVSTWTDKAVLTLEKLEGQDMSKHYQERQSRLTTGTRKRAGSEGTENEDEGRAYWEIEMSNAIDIHTDEEDGEDSEDENESPEDSEDETESEEQDSTDDSGDSGEEIQTEHPATSLVKK</sequence>
<protein>
    <submittedName>
        <fullName evidence="2">Uncharacterized protein</fullName>
    </submittedName>
</protein>
<evidence type="ECO:0000256" key="1">
    <source>
        <dbReference type="SAM" id="MobiDB-lite"/>
    </source>
</evidence>
<accession>A0AAD4IA68</accession>
<name>A0AAD4IA68_9PLEO</name>
<feature type="region of interest" description="Disordered" evidence="1">
    <location>
        <begin position="22"/>
        <end position="41"/>
    </location>
</feature>
<organism evidence="2 3">
    <name type="scientific">Alternaria panax</name>
    <dbReference type="NCBI Taxonomy" id="48097"/>
    <lineage>
        <taxon>Eukaryota</taxon>
        <taxon>Fungi</taxon>
        <taxon>Dikarya</taxon>
        <taxon>Ascomycota</taxon>
        <taxon>Pezizomycotina</taxon>
        <taxon>Dothideomycetes</taxon>
        <taxon>Pleosporomycetidae</taxon>
        <taxon>Pleosporales</taxon>
        <taxon>Pleosporineae</taxon>
        <taxon>Pleosporaceae</taxon>
        <taxon>Alternaria</taxon>
        <taxon>Alternaria sect. Panax</taxon>
    </lineage>
</organism>
<gene>
    <name evidence="2" type="ORF">G6011_08937</name>
</gene>
<comment type="caution">
    <text evidence="2">The sequence shown here is derived from an EMBL/GenBank/DDBJ whole genome shotgun (WGS) entry which is preliminary data.</text>
</comment>
<keyword evidence="3" id="KW-1185">Reference proteome</keyword>
<feature type="compositionally biased region" description="Acidic residues" evidence="1">
    <location>
        <begin position="125"/>
        <end position="165"/>
    </location>
</feature>
<evidence type="ECO:0000313" key="2">
    <source>
        <dbReference type="EMBL" id="KAG9190849.1"/>
    </source>
</evidence>
<dbReference type="Proteomes" id="UP001199106">
    <property type="component" value="Unassembled WGS sequence"/>
</dbReference>
<reference evidence="2" key="1">
    <citation type="submission" date="2021-07" db="EMBL/GenBank/DDBJ databases">
        <title>Genome Resource of American Ginseng Black Spot Pathogen Alternaria panax.</title>
        <authorList>
            <person name="Qiu C."/>
            <person name="Wang W."/>
            <person name="Liu Z."/>
        </authorList>
    </citation>
    <scope>NUCLEOTIDE SEQUENCE</scope>
    <source>
        <strain evidence="2">BNCC115425</strain>
    </source>
</reference>
<evidence type="ECO:0000313" key="3">
    <source>
        <dbReference type="Proteomes" id="UP001199106"/>
    </source>
</evidence>
<dbReference type="EMBL" id="JAANER010000004">
    <property type="protein sequence ID" value="KAG9190849.1"/>
    <property type="molecule type" value="Genomic_DNA"/>
</dbReference>
<feature type="region of interest" description="Disordered" evidence="1">
    <location>
        <begin position="78"/>
        <end position="177"/>
    </location>
</feature>